<evidence type="ECO:0000313" key="3">
    <source>
        <dbReference type="Proteomes" id="UP001187471"/>
    </source>
</evidence>
<dbReference type="Pfam" id="PF23197">
    <property type="entry name" value="IG_AIR9"/>
    <property type="match status" value="1"/>
</dbReference>
<reference evidence="2" key="1">
    <citation type="submission" date="2022-12" db="EMBL/GenBank/DDBJ databases">
        <title>Draft genome assemblies for two species of Escallonia (Escalloniales).</title>
        <authorList>
            <person name="Chanderbali A."/>
            <person name="Dervinis C."/>
            <person name="Anghel I."/>
            <person name="Soltis D."/>
            <person name="Soltis P."/>
            <person name="Zapata F."/>
        </authorList>
    </citation>
    <scope>NUCLEOTIDE SEQUENCE</scope>
    <source>
        <strain evidence="2">UCBG92.1500</strain>
        <tissue evidence="2">Leaf</tissue>
    </source>
</reference>
<evidence type="ECO:0000259" key="1">
    <source>
        <dbReference type="Pfam" id="PF23197"/>
    </source>
</evidence>
<feature type="domain" description="AIR9-like A9" evidence="1">
    <location>
        <begin position="28"/>
        <end position="81"/>
    </location>
</feature>
<protein>
    <recommendedName>
        <fullName evidence="1">AIR9-like A9 domain-containing protein</fullName>
    </recommendedName>
</protein>
<organism evidence="2 3">
    <name type="scientific">Escallonia rubra</name>
    <dbReference type="NCBI Taxonomy" id="112253"/>
    <lineage>
        <taxon>Eukaryota</taxon>
        <taxon>Viridiplantae</taxon>
        <taxon>Streptophyta</taxon>
        <taxon>Embryophyta</taxon>
        <taxon>Tracheophyta</taxon>
        <taxon>Spermatophyta</taxon>
        <taxon>Magnoliopsida</taxon>
        <taxon>eudicotyledons</taxon>
        <taxon>Gunneridae</taxon>
        <taxon>Pentapetalae</taxon>
        <taxon>asterids</taxon>
        <taxon>campanulids</taxon>
        <taxon>Escalloniales</taxon>
        <taxon>Escalloniaceae</taxon>
        <taxon>Escallonia</taxon>
    </lineage>
</organism>
<dbReference type="InterPro" id="IPR056284">
    <property type="entry name" value="AIR9-like_A9"/>
</dbReference>
<accession>A0AA88RRT8</accession>
<keyword evidence="3" id="KW-1185">Reference proteome</keyword>
<dbReference type="EMBL" id="JAVXUO010000586">
    <property type="protein sequence ID" value="KAK2991032.1"/>
    <property type="molecule type" value="Genomic_DNA"/>
</dbReference>
<name>A0AA88RRT8_9ASTE</name>
<dbReference type="Gene3D" id="2.60.40.2700">
    <property type="match status" value="1"/>
</dbReference>
<evidence type="ECO:0000313" key="2">
    <source>
        <dbReference type="EMBL" id="KAK2991032.1"/>
    </source>
</evidence>
<dbReference type="AlphaFoldDB" id="A0AA88RRT8"/>
<comment type="caution">
    <text evidence="2">The sequence shown here is derived from an EMBL/GenBank/DDBJ whole genome shotgun (WGS) entry which is preliminary data.</text>
</comment>
<dbReference type="Proteomes" id="UP001187471">
    <property type="component" value="Unassembled WGS sequence"/>
</dbReference>
<sequence>MVDSMMTVIEVDAPPIVSHVHVRELSLSTYSGEGDYFGGYEGSSLFSWYRESLDGTIVLINGANSRTYEVTDADYNCRLLFG</sequence>
<gene>
    <name evidence="2" type="ORF">RJ640_018027</name>
</gene>
<proteinExistence type="predicted"/>